<organism evidence="2">
    <name type="scientific">Oryza glumipatula</name>
    <dbReference type="NCBI Taxonomy" id="40148"/>
    <lineage>
        <taxon>Eukaryota</taxon>
        <taxon>Viridiplantae</taxon>
        <taxon>Streptophyta</taxon>
        <taxon>Embryophyta</taxon>
        <taxon>Tracheophyta</taxon>
        <taxon>Spermatophyta</taxon>
        <taxon>Magnoliopsida</taxon>
        <taxon>Liliopsida</taxon>
        <taxon>Poales</taxon>
        <taxon>Poaceae</taxon>
        <taxon>BOP clade</taxon>
        <taxon>Oryzoideae</taxon>
        <taxon>Oryzeae</taxon>
        <taxon>Oryzinae</taxon>
        <taxon>Oryza</taxon>
    </lineage>
</organism>
<reference evidence="2" key="1">
    <citation type="submission" date="2013-08" db="EMBL/GenBank/DDBJ databases">
        <title>Oryza genome evolution.</title>
        <authorList>
            <person name="Wing R.A."/>
            <person name="Panaud O."/>
            <person name="Oliveira A.C."/>
        </authorList>
    </citation>
    <scope>NUCLEOTIDE SEQUENCE</scope>
</reference>
<evidence type="ECO:0000256" key="1">
    <source>
        <dbReference type="SAM" id="MobiDB-lite"/>
    </source>
</evidence>
<proteinExistence type="predicted"/>
<accession>A0A0D9YCM2</accession>
<dbReference type="Gramene" id="OGLUM01G28950.1">
    <property type="protein sequence ID" value="OGLUM01G28950.1"/>
    <property type="gene ID" value="OGLUM01G28950"/>
</dbReference>
<dbReference type="HOGENOM" id="CLU_1780307_0_0_1"/>
<name>A0A0D9YCM2_9ORYZ</name>
<keyword evidence="3" id="KW-1185">Reference proteome</keyword>
<protein>
    <submittedName>
        <fullName evidence="2">Uncharacterized protein</fullName>
    </submittedName>
</protein>
<reference evidence="2" key="3">
    <citation type="submission" date="2018-05" db="EMBL/GenBank/DDBJ databases">
        <title>OgluRS3 (Oryza glumaepatula Reference Sequence Version 3).</title>
        <authorList>
            <person name="Zhang J."/>
            <person name="Kudrna D."/>
            <person name="Lee S."/>
            <person name="Talag J."/>
            <person name="Welchert J."/>
            <person name="Wing R.A."/>
        </authorList>
    </citation>
    <scope>NUCLEOTIDE SEQUENCE [LARGE SCALE GENOMIC DNA]</scope>
</reference>
<sequence>MGQELRVVMYRPFLAQLIRPLRVAFPAARGSSSRSAGQGLHPEPLGSRPPFRRRRLLGSLLAEATNQCPATPVAGSVVCCHDPRGGAGGVTSTRRSPRGKIGAAHPQVRRNTLRRRPRTGAVARPVRFQLAGPSRVGMTRSIKEET</sequence>
<reference evidence="2" key="2">
    <citation type="submission" date="2015-04" db="UniProtKB">
        <authorList>
            <consortium name="EnsemblPlants"/>
        </authorList>
    </citation>
    <scope>IDENTIFICATION</scope>
</reference>
<feature type="region of interest" description="Disordered" evidence="1">
    <location>
        <begin position="30"/>
        <end position="52"/>
    </location>
</feature>
<feature type="region of interest" description="Disordered" evidence="1">
    <location>
        <begin position="87"/>
        <end position="110"/>
    </location>
</feature>
<dbReference type="AlphaFoldDB" id="A0A0D9YCM2"/>
<evidence type="ECO:0000313" key="3">
    <source>
        <dbReference type="Proteomes" id="UP000026961"/>
    </source>
</evidence>
<dbReference type="Proteomes" id="UP000026961">
    <property type="component" value="Chromosome 1"/>
</dbReference>
<evidence type="ECO:0000313" key="2">
    <source>
        <dbReference type="EnsemblPlants" id="OGLUM01G28950.1"/>
    </source>
</evidence>
<dbReference type="EnsemblPlants" id="OGLUM01G28950.1">
    <property type="protein sequence ID" value="OGLUM01G28950.1"/>
    <property type="gene ID" value="OGLUM01G28950"/>
</dbReference>